<reference evidence="9 10" key="1">
    <citation type="journal article" date="2018" name="Genome Biol. Evol.">
        <title>Multiple Roots of Fruiting Body Formation in Amoebozoa.</title>
        <authorList>
            <person name="Hillmann F."/>
            <person name="Forbes G."/>
            <person name="Novohradska S."/>
            <person name="Ferling I."/>
            <person name="Riege K."/>
            <person name="Groth M."/>
            <person name="Westermann M."/>
            <person name="Marz M."/>
            <person name="Spaller T."/>
            <person name="Winckler T."/>
            <person name="Schaap P."/>
            <person name="Glockner G."/>
        </authorList>
    </citation>
    <scope>NUCLEOTIDE SEQUENCE [LARGE SCALE GENOMIC DNA]</scope>
    <source>
        <strain evidence="9 10">Jena</strain>
    </source>
</reference>
<evidence type="ECO:0000259" key="8">
    <source>
        <dbReference type="SMART" id="SM01349"/>
    </source>
</evidence>
<dbReference type="SMART" id="SM01349">
    <property type="entry name" value="TOG"/>
    <property type="match status" value="3"/>
</dbReference>
<dbReference type="OrthoDB" id="205662at2759"/>
<feature type="region of interest" description="Disordered" evidence="7">
    <location>
        <begin position="1188"/>
        <end position="1212"/>
    </location>
</feature>
<sequence length="1392" mass="153765">MTDPTEVSGPLSDRLVHKSWKVRLAAYEELYKLFNTIESPTDHRFAEYGSLWKPILNDNNAVAQEKGLEPLLKFIDRATKEAPKHAALVCPLLVEKCLGGRPQAKAKATEALILYTEIECIEPTAVLKGATHKTPKICVASLQALKEIISQFGVKPLPLKQILSNLATFFDNADKSVRDEAGNLTVEIYRWVGEAVLKAQMDKLRPAQVKELQDKFEALDKTKPVPARWLRSQQAKQYELAQQAAAKEEEVVDAFSMADETEILSKIKEDWYTNFEDKKWSIRKDQLEALINLANVPRLKPGDYHDISKVLKKLLNDANVVVVSKSAAAINCLAKGLRKSYANEAKSLLPTLFDKFKEKKQIVTDPIHEALENMYGEAFLFPDITEELQASADHKVPKVRQEVLLWIGKCLKKTNTAAKRTSITKSLKFLAKYFLNGLDDPVPEVRENATIAFGALTGVLGERSLQPYFANIDKIKMAKIKEHIPEMPAIAAPPPVVVSPDLDDGDEESTPQPGRKPAPGGKKKPPPSNGSDKKPPPKKSEPAPAKETKKPVKKEEAKPQPPPEPVIPDGPVDISASITPELLKNLNDNDWKTRKNSLEDIINIINRANRKLKPNLGGLVPALKSRVADSNKNLAVIAMEILGMIANAVGPQVEKNIKAIIPTVLVNLQDNKKNVRDSAVQCLDVWVGEIGLAPLIESICPVIEVQNARKDLLQWMSKHISTLKKNSDFPQMIKPLVGCLEDKNSEVRKATEDILRQAIMYGVTNYNNVLKQTVDLKPASKLVVNPIMDNLRSVSYQAPRAEEKAAPAPAPAPAPAVAQPVPAPVVQAPPPVVQEEIASPPVEERPEPVVVAEQPKKEMKKVPPPKTFSKDMFRLDEKMLSLPSASLPSISSFSQHTITPVEPLPSYSAPRTTTTTRNYAPPVIGQLSSDVILMNLRSDDSTKIIEATKRLRSEEGEFIMLLEANAMVEALTIKLKECYETRPFPGRLHNALLGTVHHVFEKGESAKTVSSDVLQIQLLFTELLRTMDKPPQDTGYDDPSHMLKAINLLIVHIIGSSNRDRTLSALMRTLANLIRKRSQSFGQEEVKSNDNQKELTMKCLVKTSRLISSGEDMDVKGALYELHLFLEEFPPSVWVAPYDMPLKIVKTILLEFVQKLGPNINSYLIDVPSYPPPTIRSYIHALLRRADGGDQTTRPTPSSQTSSFSSSHAPSTTAPKAILMDIFKKIGQKETSQEGLRELRRFKQQYPSVDVEAQVCLATASETFRAFIRKELQKQDQDGTSVENRDPNPRDIDRSSNATGLADRTISIRPTVGGGAPASTTTIQDLKNKLKAVQAHMHTSGNGSAGSAYSSVYNTSAMDISPALTLPGSTTTGGETMSLREKLAQIKSTYHQ</sequence>
<dbReference type="GO" id="GO:0046785">
    <property type="term" value="P:microtubule polymerization"/>
    <property type="evidence" value="ECO:0007669"/>
    <property type="project" value="InterPro"/>
</dbReference>
<evidence type="ECO:0000313" key="10">
    <source>
        <dbReference type="Proteomes" id="UP000241769"/>
    </source>
</evidence>
<comment type="subcellular location">
    <subcellularLocation>
        <location evidence="1">Cytoplasm</location>
        <location evidence="1">Cytoskeleton</location>
    </subcellularLocation>
</comment>
<dbReference type="InterPro" id="IPR048491">
    <property type="entry name" value="XMAP215_CLASP_TOG"/>
</dbReference>
<feature type="compositionally biased region" description="Pro residues" evidence="7">
    <location>
        <begin position="559"/>
        <end position="568"/>
    </location>
</feature>
<dbReference type="GO" id="GO:0051010">
    <property type="term" value="F:microtubule plus-end binding"/>
    <property type="evidence" value="ECO:0007669"/>
    <property type="project" value="InterPro"/>
</dbReference>
<dbReference type="STRING" id="1890364.A0A2P6NDP9"/>
<dbReference type="SUPFAM" id="SSF48371">
    <property type="entry name" value="ARM repeat"/>
    <property type="match status" value="2"/>
</dbReference>
<feature type="domain" description="TOG" evidence="8">
    <location>
        <begin position="3"/>
        <end position="225"/>
    </location>
</feature>
<dbReference type="GO" id="GO:0030951">
    <property type="term" value="P:establishment or maintenance of microtubule cytoskeleton polarity"/>
    <property type="evidence" value="ECO:0007669"/>
    <property type="project" value="InterPro"/>
</dbReference>
<protein>
    <recommendedName>
        <fullName evidence="8">TOG domain-containing protein</fullName>
    </recommendedName>
</protein>
<evidence type="ECO:0000256" key="6">
    <source>
        <dbReference type="PROSITE-ProRule" id="PRU00103"/>
    </source>
</evidence>
<feature type="region of interest" description="Disordered" evidence="7">
    <location>
        <begin position="1273"/>
        <end position="1318"/>
    </location>
</feature>
<evidence type="ECO:0000256" key="3">
    <source>
        <dbReference type="ARBA" id="ARBA00022737"/>
    </source>
</evidence>
<dbReference type="Pfam" id="PF21040">
    <property type="entry name" value="CEP104-like_TOG"/>
    <property type="match status" value="1"/>
</dbReference>
<evidence type="ECO:0000256" key="5">
    <source>
        <dbReference type="ARBA" id="ARBA00025722"/>
    </source>
</evidence>
<keyword evidence="2" id="KW-0963">Cytoplasm</keyword>
<dbReference type="Pfam" id="PF21041">
    <property type="entry name" value="XMAP215_CLASP_TOG"/>
    <property type="match status" value="1"/>
</dbReference>
<dbReference type="InterPro" id="IPR021133">
    <property type="entry name" value="HEAT_type_2"/>
</dbReference>
<name>A0A2P6NDP9_9EUKA</name>
<dbReference type="GO" id="GO:0005856">
    <property type="term" value="C:cytoskeleton"/>
    <property type="evidence" value="ECO:0007669"/>
    <property type="project" value="UniProtKB-SubCell"/>
</dbReference>
<dbReference type="InterPro" id="IPR016024">
    <property type="entry name" value="ARM-type_fold"/>
</dbReference>
<dbReference type="FunFam" id="1.25.10.10:FF:000019">
    <property type="entry name" value="Cytoskeleton-associated protein 5"/>
    <property type="match status" value="1"/>
</dbReference>
<gene>
    <name evidence="9" type="ORF">PROFUN_03745</name>
</gene>
<dbReference type="PANTHER" id="PTHR12609">
    <property type="entry name" value="MICROTUBULE ASSOCIATED PROTEIN XMAP215"/>
    <property type="match status" value="1"/>
</dbReference>
<dbReference type="GO" id="GO:0061863">
    <property type="term" value="F:microtubule plus end polymerase"/>
    <property type="evidence" value="ECO:0007669"/>
    <property type="project" value="InterPro"/>
</dbReference>
<feature type="compositionally biased region" description="Low complexity" evidence="7">
    <location>
        <begin position="1192"/>
        <end position="1212"/>
    </location>
</feature>
<keyword evidence="10" id="KW-1185">Reference proteome</keyword>
<dbReference type="Proteomes" id="UP000241769">
    <property type="component" value="Unassembled WGS sequence"/>
</dbReference>
<feature type="region of interest" description="Disordered" evidence="7">
    <location>
        <begin position="491"/>
        <end position="574"/>
    </location>
</feature>
<evidence type="ECO:0000256" key="4">
    <source>
        <dbReference type="ARBA" id="ARBA00023212"/>
    </source>
</evidence>
<evidence type="ECO:0000256" key="2">
    <source>
        <dbReference type="ARBA" id="ARBA00022490"/>
    </source>
</evidence>
<keyword evidence="4" id="KW-0206">Cytoskeleton</keyword>
<dbReference type="Gene3D" id="1.25.10.10">
    <property type="entry name" value="Leucine-rich Repeat Variant"/>
    <property type="match status" value="3"/>
</dbReference>
<dbReference type="InParanoid" id="A0A2P6NDP9"/>
<evidence type="ECO:0000313" key="9">
    <source>
        <dbReference type="EMBL" id="PRP82055.1"/>
    </source>
</evidence>
<dbReference type="InterPro" id="IPR011989">
    <property type="entry name" value="ARM-like"/>
</dbReference>
<dbReference type="InterPro" id="IPR045110">
    <property type="entry name" value="XMAP215"/>
</dbReference>
<evidence type="ECO:0000256" key="1">
    <source>
        <dbReference type="ARBA" id="ARBA00004245"/>
    </source>
</evidence>
<proteinExistence type="inferred from homology"/>
<feature type="domain" description="TOG" evidence="8">
    <location>
        <begin position="569"/>
        <end position="801"/>
    </location>
</feature>
<organism evidence="9 10">
    <name type="scientific">Planoprotostelium fungivorum</name>
    <dbReference type="NCBI Taxonomy" id="1890364"/>
    <lineage>
        <taxon>Eukaryota</taxon>
        <taxon>Amoebozoa</taxon>
        <taxon>Evosea</taxon>
        <taxon>Variosea</taxon>
        <taxon>Cavosteliida</taxon>
        <taxon>Cavosteliaceae</taxon>
        <taxon>Planoprotostelium</taxon>
    </lineage>
</organism>
<dbReference type="Pfam" id="PF12348">
    <property type="entry name" value="CLASP_N"/>
    <property type="match status" value="1"/>
</dbReference>
<evidence type="ECO:0000256" key="7">
    <source>
        <dbReference type="SAM" id="MobiDB-lite"/>
    </source>
</evidence>
<dbReference type="InterPro" id="IPR034085">
    <property type="entry name" value="TOG"/>
</dbReference>
<feature type="compositionally biased region" description="Basic and acidic residues" evidence="7">
    <location>
        <begin position="1273"/>
        <end position="1294"/>
    </location>
</feature>
<dbReference type="InterPro" id="IPR024395">
    <property type="entry name" value="CLASP_N_dom"/>
</dbReference>
<dbReference type="PROSITE" id="PS50077">
    <property type="entry name" value="HEAT_REPEAT"/>
    <property type="match status" value="1"/>
</dbReference>
<keyword evidence="3" id="KW-0677">Repeat</keyword>
<comment type="caution">
    <text evidence="9">The sequence shown here is derived from an EMBL/GenBank/DDBJ whole genome shotgun (WGS) entry which is preliminary data.</text>
</comment>
<dbReference type="GO" id="GO:0007051">
    <property type="term" value="P:spindle organization"/>
    <property type="evidence" value="ECO:0007669"/>
    <property type="project" value="InterPro"/>
</dbReference>
<comment type="similarity">
    <text evidence="5">Belongs to the TOG/XMAP215 family.</text>
</comment>
<dbReference type="FunCoup" id="A0A2P6NDP9">
    <property type="interactions" value="447"/>
</dbReference>
<feature type="region of interest" description="Disordered" evidence="7">
    <location>
        <begin position="798"/>
        <end position="817"/>
    </location>
</feature>
<feature type="domain" description="TOG" evidence="8">
    <location>
        <begin position="256"/>
        <end position="493"/>
    </location>
</feature>
<feature type="repeat" description="HEAT" evidence="6">
    <location>
        <begin position="430"/>
        <end position="468"/>
    </location>
</feature>
<feature type="compositionally biased region" description="Basic and acidic residues" evidence="7">
    <location>
        <begin position="531"/>
        <end position="558"/>
    </location>
</feature>
<dbReference type="EMBL" id="MDYQ01000111">
    <property type="protein sequence ID" value="PRP82055.1"/>
    <property type="molecule type" value="Genomic_DNA"/>
</dbReference>
<accession>A0A2P6NDP9</accession>